<protein>
    <submittedName>
        <fullName evidence="2">Uncharacterized protein</fullName>
    </submittedName>
</protein>
<keyword evidence="1" id="KW-1133">Transmembrane helix</keyword>
<keyword evidence="1" id="KW-0812">Transmembrane</keyword>
<feature type="non-terminal residue" evidence="2">
    <location>
        <position position="125"/>
    </location>
</feature>
<feature type="transmembrane region" description="Helical" evidence="1">
    <location>
        <begin position="6"/>
        <end position="25"/>
    </location>
</feature>
<sequence>MDPVTGSLIAAGIIAIGSIVGNVILAKWGRAQSRKVSAAEKGATKINDLILECYGFKAKYCKRTCRIENLEGFVRLSSEWRGFMAQDIVLPHVAHEDATDYPGGRINDPKLTYKSPDFPKDVSLV</sequence>
<proteinExistence type="predicted"/>
<organism evidence="2">
    <name type="scientific">marine sediment metagenome</name>
    <dbReference type="NCBI Taxonomy" id="412755"/>
    <lineage>
        <taxon>unclassified sequences</taxon>
        <taxon>metagenomes</taxon>
        <taxon>ecological metagenomes</taxon>
    </lineage>
</organism>
<keyword evidence="1" id="KW-0472">Membrane</keyword>
<comment type="caution">
    <text evidence="2">The sequence shown here is derived from an EMBL/GenBank/DDBJ whole genome shotgun (WGS) entry which is preliminary data.</text>
</comment>
<reference evidence="2" key="1">
    <citation type="journal article" date="2014" name="Front. Microbiol.">
        <title>High frequency of phylogenetically diverse reductive dehalogenase-homologous genes in deep subseafloor sedimentary metagenomes.</title>
        <authorList>
            <person name="Kawai M."/>
            <person name="Futagami T."/>
            <person name="Toyoda A."/>
            <person name="Takaki Y."/>
            <person name="Nishi S."/>
            <person name="Hori S."/>
            <person name="Arai W."/>
            <person name="Tsubouchi T."/>
            <person name="Morono Y."/>
            <person name="Uchiyama I."/>
            <person name="Ito T."/>
            <person name="Fujiyama A."/>
            <person name="Inagaki F."/>
            <person name="Takami H."/>
        </authorList>
    </citation>
    <scope>NUCLEOTIDE SEQUENCE</scope>
    <source>
        <strain evidence="2">Expedition CK06-06</strain>
    </source>
</reference>
<evidence type="ECO:0000256" key="1">
    <source>
        <dbReference type="SAM" id="Phobius"/>
    </source>
</evidence>
<dbReference type="AlphaFoldDB" id="X1FJM1"/>
<gene>
    <name evidence="2" type="ORF">S03H2_12153</name>
</gene>
<evidence type="ECO:0000313" key="2">
    <source>
        <dbReference type="EMBL" id="GAH45876.1"/>
    </source>
</evidence>
<dbReference type="EMBL" id="BARU01006190">
    <property type="protein sequence ID" value="GAH45876.1"/>
    <property type="molecule type" value="Genomic_DNA"/>
</dbReference>
<name>X1FJM1_9ZZZZ</name>
<accession>X1FJM1</accession>